<proteinExistence type="predicted"/>
<dbReference type="RefSeq" id="WP_346185607.1">
    <property type="nucleotide sequence ID" value="NZ_BAABCE010000019.1"/>
</dbReference>
<accession>A0ABP6YJG1</accession>
<sequence length="810" mass="88375">MATPLPEPASVASDTATIVAAVRQVEPRLGESVIRTAVANTCVARTKRRRVARALESDSGLLTSGRADGPVAVDQLIHALIAIGARRLVAPRCPKCGTQEALLSEKLDGRRICQPCKIDFRANSRPCSDCGSTVNVNCRDRQGRPVCRGCRPGDGEDPVARLVDQIAPMAPGLEPEQLQAAIRASNKQPYALLKVSWEIEDRPGLLTGEGAHGSPHLMRLLIEVNKIGASGIVLPACPQCSADRPLLFKGQNGLRICRGCYDAERSQPCTGCGNDRPVVSRSDSGGALCGTCSAQDPEKFEQCVQCRRHRQVGQRTPDGPLCRACYRLPVDRCCLCGRRRPCIGASTSTPRCETCYQVKHPCYQCGRTFYPRARTPDGYLCHTCFTKDPVAYRTCIGCGESAVLWHHGLCPRCACIRRLNELLAAADGVIRPGMEAVFEALSTAEDPRSVLSWIAPRTRAASVLSQLGTDGFPVEHSTLDQYPRSKAVDYLRGVLITAGALPHRDEQMVALEQSLVEIFDDVSDADDRKLLQAFAQWDQIGRLRRRLAGRPATYNQINTIRVSVRQGARLMKWLRDHGTDLGKCSQREIDQWLSEGNSMHLHARQFVRWAVARGHVAGLIVPSPTRTNPTPPVDTEKRIELSQKLLTDATIPLDLRVAGLMVVLFAQSSTTIAKIRVNQVLQTAAGVHLAIGREPLHLPGAFGELVTQLAAERRAYSAIGRGSTSPWLFPGRHPERHLSPATLLQRLKAIGITARASQHAALRDLAAAMPESVINRLLGISISSVDRWKAGGQWAAYAAELARRGTPLRN</sequence>
<protein>
    <submittedName>
        <fullName evidence="1">Uncharacterized protein</fullName>
    </submittedName>
</protein>
<comment type="caution">
    <text evidence="1">The sequence shown here is derived from an EMBL/GenBank/DDBJ whole genome shotgun (WGS) entry which is preliminary data.</text>
</comment>
<dbReference type="Proteomes" id="UP001500707">
    <property type="component" value="Unassembled WGS sequence"/>
</dbReference>
<gene>
    <name evidence="1" type="ORF">GCM10022295_76220</name>
</gene>
<organism evidence="1 2">
    <name type="scientific">Streptomyces osmaniensis</name>
    <dbReference type="NCBI Taxonomy" id="593134"/>
    <lineage>
        <taxon>Bacteria</taxon>
        <taxon>Bacillati</taxon>
        <taxon>Actinomycetota</taxon>
        <taxon>Actinomycetes</taxon>
        <taxon>Kitasatosporales</taxon>
        <taxon>Streptomycetaceae</taxon>
        <taxon>Streptomyces</taxon>
    </lineage>
</organism>
<name>A0ABP6YJG1_9ACTN</name>
<evidence type="ECO:0000313" key="2">
    <source>
        <dbReference type="Proteomes" id="UP001500707"/>
    </source>
</evidence>
<reference evidence="2" key="1">
    <citation type="journal article" date="2019" name="Int. J. Syst. Evol. Microbiol.">
        <title>The Global Catalogue of Microorganisms (GCM) 10K type strain sequencing project: providing services to taxonomists for standard genome sequencing and annotation.</title>
        <authorList>
            <consortium name="The Broad Institute Genomics Platform"/>
            <consortium name="The Broad Institute Genome Sequencing Center for Infectious Disease"/>
            <person name="Wu L."/>
            <person name="Ma J."/>
        </authorList>
    </citation>
    <scope>NUCLEOTIDE SEQUENCE [LARGE SCALE GENOMIC DNA]</scope>
    <source>
        <strain evidence="2">JCM 17656</strain>
    </source>
</reference>
<dbReference type="EMBL" id="BAABCE010000019">
    <property type="protein sequence ID" value="GAA3583837.1"/>
    <property type="molecule type" value="Genomic_DNA"/>
</dbReference>
<evidence type="ECO:0000313" key="1">
    <source>
        <dbReference type="EMBL" id="GAA3583837.1"/>
    </source>
</evidence>
<keyword evidence="2" id="KW-1185">Reference proteome</keyword>